<reference evidence="6 7" key="1">
    <citation type="journal article" date="2019" name="Gut">
        <title>Antibiotics-induced monodominance of a novel gut bacterial order.</title>
        <authorList>
            <person name="Hildebrand F."/>
            <person name="Moitinho-Silva L."/>
            <person name="Blasche S."/>
            <person name="Jahn M.T."/>
            <person name="Gossmann T.I."/>
            <person name="Heuerta-Cepas J."/>
            <person name="Hercog R."/>
            <person name="Luetge M."/>
            <person name="Bahram M."/>
            <person name="Pryszlak A."/>
            <person name="Alves R.J."/>
            <person name="Waszak S.M."/>
            <person name="Zhu A."/>
            <person name="Ye L."/>
            <person name="Costea P.I."/>
            <person name="Aalvink S."/>
            <person name="Belzer C."/>
            <person name="Forslund S.K."/>
            <person name="Sunagawa S."/>
            <person name="Hentschel U."/>
            <person name="Merten C."/>
            <person name="Patil K.R."/>
            <person name="Benes V."/>
            <person name="Bork P."/>
        </authorList>
    </citation>
    <scope>NUCLEOTIDE SEQUENCE [LARGE SCALE GENOMIC DNA]</scope>
    <source>
        <strain evidence="6 7">HDS1380</strain>
    </source>
</reference>
<dbReference type="Gene3D" id="3.40.50.150">
    <property type="entry name" value="Vaccinia Virus protein VP39"/>
    <property type="match status" value="1"/>
</dbReference>
<dbReference type="Pfam" id="PF05958">
    <property type="entry name" value="tRNA_U5-meth_tr"/>
    <property type="match status" value="1"/>
</dbReference>
<proteinExistence type="inferred from homology"/>
<dbReference type="InterPro" id="IPR029063">
    <property type="entry name" value="SAM-dependent_MTases_sf"/>
</dbReference>
<protein>
    <submittedName>
        <fullName evidence="6">23S rRNA (Uracil(1939)-C(5))-methyltransferase RlmD</fullName>
        <ecNumber evidence="6">2.1.1.190</ecNumber>
    </submittedName>
</protein>
<evidence type="ECO:0000256" key="3">
    <source>
        <dbReference type="ARBA" id="ARBA00022691"/>
    </source>
</evidence>
<gene>
    <name evidence="6" type="primary">rlmD</name>
    <name evidence="6" type="ORF">ESZ91_06870</name>
</gene>
<sequence>MLDKNMEFTGFVEALGSNGEGIVRSEGTTFFAPYTLTGEKVKLKALKVKNKIGYAKVLEVYTPADERVRPVCKNFMRCGGCQLQHVKYTSQLKLKQKTVRDALVKIAGIDTEVLPTIKSDEPFAYRNKLQIPVGVGADGQNVIGFFAERSHRIVPLKTCPIHPEWAETVIAVFYTYMEKCGLCGYDDATGRGDIRSIVVRDVAGNLIVTVVATHRDLKGIGELIRLLSEKLSSFSLYLNLNDADTNVVFGEEFILLHGAGRYTATECGIKYEVGANTFIQVNSGVCRKLYDRTVKAAAESGCTAAIDCYSGGGLMTAMLAKTLGKAYGIEIVREAVDCADGLKSLNKLQDKMSNRCGKVEDILPSVLEEVDADQCFLVVDPPRKGVDRATLRAILKSGVKKMAMISCDPATMARDAGILTGALTEIDGELRKNPDYRKNGGGHFKIQCVQPFDMFPQTKHVETLVLLSR</sequence>
<feature type="binding site" evidence="4">
    <location>
        <position position="309"/>
    </location>
    <ligand>
        <name>S-adenosyl-L-methionine</name>
        <dbReference type="ChEBI" id="CHEBI:59789"/>
    </ligand>
</feature>
<keyword evidence="2 4" id="KW-0808">Transferase</keyword>
<dbReference type="PANTHER" id="PTHR11061">
    <property type="entry name" value="RNA M5U METHYLTRANSFERASE"/>
    <property type="match status" value="1"/>
</dbReference>
<name>A0A4Q2KDL5_9FIRM</name>
<evidence type="ECO:0000256" key="2">
    <source>
        <dbReference type="ARBA" id="ARBA00022679"/>
    </source>
</evidence>
<dbReference type="GO" id="GO:0070475">
    <property type="term" value="P:rRNA base methylation"/>
    <property type="evidence" value="ECO:0007669"/>
    <property type="project" value="TreeGrafter"/>
</dbReference>
<dbReference type="RefSeq" id="WP_129225479.1">
    <property type="nucleotide sequence ID" value="NZ_SDOZ01000002.1"/>
</dbReference>
<evidence type="ECO:0000313" key="7">
    <source>
        <dbReference type="Proteomes" id="UP000291269"/>
    </source>
</evidence>
<dbReference type="Proteomes" id="UP000291269">
    <property type="component" value="Unassembled WGS sequence"/>
</dbReference>
<dbReference type="EMBL" id="SDOZ01000002">
    <property type="protein sequence ID" value="RXZ62109.1"/>
    <property type="molecule type" value="Genomic_DNA"/>
</dbReference>
<dbReference type="NCBIfam" id="TIGR00479">
    <property type="entry name" value="rumA"/>
    <property type="match status" value="1"/>
</dbReference>
<dbReference type="PROSITE" id="PS50926">
    <property type="entry name" value="TRAM"/>
    <property type="match status" value="1"/>
</dbReference>
<accession>A0A4Q2KDL5</accession>
<evidence type="ECO:0000313" key="6">
    <source>
        <dbReference type="EMBL" id="RXZ62109.1"/>
    </source>
</evidence>
<keyword evidence="3 4" id="KW-0949">S-adenosyl-L-methionine</keyword>
<dbReference type="GO" id="GO:0070041">
    <property type="term" value="F:rRNA (uridine-C5-)-methyltransferase activity"/>
    <property type="evidence" value="ECO:0007669"/>
    <property type="project" value="TreeGrafter"/>
</dbReference>
<dbReference type="PROSITE" id="PS01231">
    <property type="entry name" value="TRMA_2"/>
    <property type="match status" value="1"/>
</dbReference>
<keyword evidence="1 4" id="KW-0489">Methyltransferase</keyword>
<dbReference type="PROSITE" id="PS51687">
    <property type="entry name" value="SAM_MT_RNA_M5U"/>
    <property type="match status" value="1"/>
</dbReference>
<feature type="domain" description="TRAM" evidence="5">
    <location>
        <begin position="1"/>
        <end position="59"/>
    </location>
</feature>
<comment type="similarity">
    <text evidence="4">Belongs to the class I-like SAM-binding methyltransferase superfamily. RNA M5U methyltransferase family.</text>
</comment>
<organism evidence="6 7">
    <name type="scientific">Candidatus Borkfalkia ceftriaxoniphila</name>
    <dbReference type="NCBI Taxonomy" id="2508949"/>
    <lineage>
        <taxon>Bacteria</taxon>
        <taxon>Bacillati</taxon>
        <taxon>Bacillota</taxon>
        <taxon>Clostridia</taxon>
        <taxon>Christensenellales</taxon>
        <taxon>Christensenellaceae</taxon>
        <taxon>Candidatus Borkfalkia</taxon>
    </lineage>
</organism>
<dbReference type="InterPro" id="IPR030391">
    <property type="entry name" value="MeTrfase_TrmA_CS"/>
</dbReference>
<feature type="binding site" evidence="4">
    <location>
        <position position="280"/>
    </location>
    <ligand>
        <name>S-adenosyl-L-methionine</name>
        <dbReference type="ChEBI" id="CHEBI:59789"/>
    </ligand>
</feature>
<dbReference type="PANTHER" id="PTHR11061:SF30">
    <property type="entry name" value="TRNA (URACIL(54)-C(5))-METHYLTRANSFERASE"/>
    <property type="match status" value="1"/>
</dbReference>
<dbReference type="InterPro" id="IPR012340">
    <property type="entry name" value="NA-bd_OB-fold"/>
</dbReference>
<dbReference type="SUPFAM" id="SSF50249">
    <property type="entry name" value="Nucleic acid-binding proteins"/>
    <property type="match status" value="1"/>
</dbReference>
<dbReference type="OrthoDB" id="9804590at2"/>
<evidence type="ECO:0000256" key="1">
    <source>
        <dbReference type="ARBA" id="ARBA00022603"/>
    </source>
</evidence>
<dbReference type="Gene3D" id="2.40.50.140">
    <property type="entry name" value="Nucleic acid-binding proteins"/>
    <property type="match status" value="1"/>
</dbReference>
<dbReference type="EC" id="2.1.1.190" evidence="6"/>
<keyword evidence="7" id="KW-1185">Reference proteome</keyword>
<feature type="active site" description="Nucleophile" evidence="4">
    <location>
        <position position="407"/>
    </location>
</feature>
<dbReference type="SUPFAM" id="SSF53335">
    <property type="entry name" value="S-adenosyl-L-methionine-dependent methyltransferases"/>
    <property type="match status" value="1"/>
</dbReference>
<dbReference type="AlphaFoldDB" id="A0A4Q2KDL5"/>
<dbReference type="InterPro" id="IPR002792">
    <property type="entry name" value="TRAM_dom"/>
</dbReference>
<feature type="binding site" evidence="4">
    <location>
        <position position="380"/>
    </location>
    <ligand>
        <name>S-adenosyl-L-methionine</name>
        <dbReference type="ChEBI" id="CHEBI:59789"/>
    </ligand>
</feature>
<evidence type="ECO:0000259" key="5">
    <source>
        <dbReference type="PROSITE" id="PS50926"/>
    </source>
</evidence>
<dbReference type="InterPro" id="IPR010280">
    <property type="entry name" value="U5_MeTrfase_fam"/>
</dbReference>
<evidence type="ECO:0000256" key="4">
    <source>
        <dbReference type="PROSITE-ProRule" id="PRU01024"/>
    </source>
</evidence>
<comment type="caution">
    <text evidence="6">The sequence shown here is derived from an EMBL/GenBank/DDBJ whole genome shotgun (WGS) entry which is preliminary data.</text>
</comment>
<feature type="binding site" evidence="4">
    <location>
        <position position="330"/>
    </location>
    <ligand>
        <name>S-adenosyl-L-methionine</name>
        <dbReference type="ChEBI" id="CHEBI:59789"/>
    </ligand>
</feature>
<dbReference type="Gene3D" id="2.40.50.1070">
    <property type="match status" value="1"/>
</dbReference>